<organism evidence="7 8">
    <name type="scientific">Saxibacter everestensis</name>
    <dbReference type="NCBI Taxonomy" id="2909229"/>
    <lineage>
        <taxon>Bacteria</taxon>
        <taxon>Bacillati</taxon>
        <taxon>Actinomycetota</taxon>
        <taxon>Actinomycetes</taxon>
        <taxon>Micrococcales</taxon>
        <taxon>Brevibacteriaceae</taxon>
        <taxon>Saxibacter</taxon>
    </lineage>
</organism>
<evidence type="ECO:0000256" key="2">
    <source>
        <dbReference type="ARBA" id="ARBA00005989"/>
    </source>
</evidence>
<evidence type="ECO:0000256" key="3">
    <source>
        <dbReference type="ARBA" id="ARBA00022729"/>
    </source>
</evidence>
<sequence>MRHLKYPVAAAALTVFALSGCTAKVPASSDAAAKAITVTSTDQDCAVSAAEAPSGTATFRITNKTDRVTEFYVLAEDKLRIVGEKENILAGTTTDFTISVQPGDYFTSCKPGMVGEGVGMAAFKVTDSGAEANPGSDDEQVQAAVDNYVAYVKDQVAELVTGTEEFAKAYRAGDDDKARDLYASTRASYERIEPTAESFGDLDPKLDFREPMAKEEGIDWTGWHRIEKDLWAPEGFQGSSDQERDRLAELLVSDTKDLYKAVYADEFSAGLDIGAISNGAIGLLDEVASSKITGEEEEFSHTDLSDVKANVEGASVAYGNVRDLAASKGDEGKALVSKIDGQFKAMDELLAKYGDPEKGFTSYDKLSKDEIKELSDQVNALSEPLSQLTSAVLGIQADS</sequence>
<comment type="similarity">
    <text evidence="2">Belongs to the EfeM/EfeO family.</text>
</comment>
<evidence type="ECO:0000256" key="4">
    <source>
        <dbReference type="SAM" id="SignalP"/>
    </source>
</evidence>
<dbReference type="Pfam" id="PF09375">
    <property type="entry name" value="Peptidase_M75"/>
    <property type="match status" value="1"/>
</dbReference>
<keyword evidence="3 4" id="KW-0732">Signal</keyword>
<dbReference type="InterPro" id="IPR028096">
    <property type="entry name" value="EfeO_Cupredoxin"/>
</dbReference>
<feature type="domain" description="Imelysin-like" evidence="5">
    <location>
        <begin position="144"/>
        <end position="388"/>
    </location>
</feature>
<dbReference type="RefSeq" id="WP_349639797.1">
    <property type="nucleotide sequence ID" value="NZ_CP090958.1"/>
</dbReference>
<accession>A0ABY8QX81</accession>
<evidence type="ECO:0000313" key="8">
    <source>
        <dbReference type="Proteomes" id="UP001209083"/>
    </source>
</evidence>
<dbReference type="InterPro" id="IPR018976">
    <property type="entry name" value="Imelysin-like"/>
</dbReference>
<keyword evidence="8" id="KW-1185">Reference proteome</keyword>
<evidence type="ECO:0000259" key="6">
    <source>
        <dbReference type="Pfam" id="PF13473"/>
    </source>
</evidence>
<dbReference type="PANTHER" id="PTHR39192">
    <property type="entry name" value="IRON UPTAKE SYSTEM COMPONENT EFEO"/>
    <property type="match status" value="1"/>
</dbReference>
<reference evidence="7 8" key="1">
    <citation type="submission" date="2023-05" db="EMBL/GenBank/DDBJ databases">
        <title>Lithophilousrod everest ZFBP1038 complete genpme.</title>
        <authorList>
            <person name="Tian M."/>
        </authorList>
    </citation>
    <scope>NUCLEOTIDE SEQUENCE [LARGE SCALE GENOMIC DNA]</scope>
    <source>
        <strain evidence="7 8">ZFBP1038</strain>
    </source>
</reference>
<name>A0ABY8QX81_9MICO</name>
<dbReference type="Pfam" id="PF13473">
    <property type="entry name" value="Cupredoxin_1"/>
    <property type="match status" value="1"/>
</dbReference>
<evidence type="ECO:0000259" key="5">
    <source>
        <dbReference type="Pfam" id="PF09375"/>
    </source>
</evidence>
<dbReference type="Gene3D" id="1.20.1420.20">
    <property type="entry name" value="M75 peptidase, HXXE motif"/>
    <property type="match status" value="1"/>
</dbReference>
<feature type="domain" description="EfeO-type cupredoxin-like" evidence="6">
    <location>
        <begin position="15"/>
        <end position="113"/>
    </location>
</feature>
<dbReference type="PROSITE" id="PS51257">
    <property type="entry name" value="PROKAR_LIPOPROTEIN"/>
    <property type="match status" value="1"/>
</dbReference>
<dbReference type="InterPro" id="IPR038352">
    <property type="entry name" value="Imelysin_sf"/>
</dbReference>
<dbReference type="Proteomes" id="UP001209083">
    <property type="component" value="Chromosome"/>
</dbReference>
<comment type="subcellular location">
    <subcellularLocation>
        <location evidence="1">Periplasm</location>
    </subcellularLocation>
</comment>
<protein>
    <submittedName>
        <fullName evidence="7">Imelysin family protein</fullName>
    </submittedName>
</protein>
<dbReference type="NCBIfam" id="NF041757">
    <property type="entry name" value="EfeO"/>
    <property type="match status" value="1"/>
</dbReference>
<evidence type="ECO:0000313" key="7">
    <source>
        <dbReference type="EMBL" id="WGW12989.1"/>
    </source>
</evidence>
<proteinExistence type="inferred from homology"/>
<dbReference type="EMBL" id="CP090958">
    <property type="protein sequence ID" value="WGW12989.1"/>
    <property type="molecule type" value="Genomic_DNA"/>
</dbReference>
<feature type="chain" id="PRO_5047549314" evidence="4">
    <location>
        <begin position="24"/>
        <end position="399"/>
    </location>
</feature>
<feature type="signal peptide" evidence="4">
    <location>
        <begin position="1"/>
        <end position="23"/>
    </location>
</feature>
<dbReference type="InterPro" id="IPR034981">
    <property type="entry name" value="Imelysin-like_EfeO/Algp7"/>
</dbReference>
<dbReference type="PANTHER" id="PTHR39192:SF1">
    <property type="entry name" value="IRON UPTAKE SYSTEM COMPONENT EFEO"/>
    <property type="match status" value="1"/>
</dbReference>
<dbReference type="CDD" id="cd14656">
    <property type="entry name" value="Imelysin-like_EfeO"/>
    <property type="match status" value="1"/>
</dbReference>
<dbReference type="InterPro" id="IPR053377">
    <property type="entry name" value="Iron_uptake_EfeM/EfeO"/>
</dbReference>
<gene>
    <name evidence="7" type="ORF">LWF01_04235</name>
</gene>
<evidence type="ECO:0000256" key="1">
    <source>
        <dbReference type="ARBA" id="ARBA00004418"/>
    </source>
</evidence>
<dbReference type="InterPro" id="IPR050894">
    <property type="entry name" value="EfeM/EfeO_iron_uptake"/>
</dbReference>